<feature type="non-terminal residue" evidence="1">
    <location>
        <position position="1"/>
    </location>
</feature>
<dbReference type="Proteomes" id="UP001140066">
    <property type="component" value="Unassembled WGS sequence"/>
</dbReference>
<keyword evidence="2" id="KW-1185">Reference proteome</keyword>
<reference evidence="1" key="1">
    <citation type="submission" date="2022-07" db="EMBL/GenBank/DDBJ databases">
        <title>Phylogenomic reconstructions and comparative analyses of Kickxellomycotina fungi.</title>
        <authorList>
            <person name="Reynolds N.K."/>
            <person name="Stajich J.E."/>
            <person name="Barry K."/>
            <person name="Grigoriev I.V."/>
            <person name="Crous P."/>
            <person name="Smith M.E."/>
        </authorList>
    </citation>
    <scope>NUCLEOTIDE SEQUENCE</scope>
    <source>
        <strain evidence="1">BCRC 34191</strain>
    </source>
</reference>
<comment type="caution">
    <text evidence="1">The sequence shown here is derived from an EMBL/GenBank/DDBJ whole genome shotgun (WGS) entry which is preliminary data.</text>
</comment>
<gene>
    <name evidence="1" type="ORF">GGI18_004158</name>
</gene>
<sequence length="91" mass="10149">TIRNCGRLVEALLEHVDRLVFTPPENHQPPSLDFSGINHLAHLDYKGLLNDVQIFQLAQQCAQTLQFLRISASIGSTASYAMLSTLIRDTN</sequence>
<organism evidence="1 2">
    <name type="scientific">Coemansia linderi</name>
    <dbReference type="NCBI Taxonomy" id="2663919"/>
    <lineage>
        <taxon>Eukaryota</taxon>
        <taxon>Fungi</taxon>
        <taxon>Fungi incertae sedis</taxon>
        <taxon>Zoopagomycota</taxon>
        <taxon>Kickxellomycotina</taxon>
        <taxon>Kickxellomycetes</taxon>
        <taxon>Kickxellales</taxon>
        <taxon>Kickxellaceae</taxon>
        <taxon>Coemansia</taxon>
    </lineage>
</organism>
<proteinExistence type="predicted"/>
<evidence type="ECO:0000313" key="2">
    <source>
        <dbReference type="Proteomes" id="UP001140066"/>
    </source>
</evidence>
<name>A0ACC1KA03_9FUNG</name>
<accession>A0ACC1KA03</accession>
<evidence type="ECO:0000313" key="1">
    <source>
        <dbReference type="EMBL" id="KAJ2777666.1"/>
    </source>
</evidence>
<feature type="non-terminal residue" evidence="1">
    <location>
        <position position="91"/>
    </location>
</feature>
<protein>
    <submittedName>
        <fullName evidence="1">Uncharacterized protein</fullName>
    </submittedName>
</protein>
<dbReference type="EMBL" id="JANBUK010001778">
    <property type="protein sequence ID" value="KAJ2777666.1"/>
    <property type="molecule type" value="Genomic_DNA"/>
</dbReference>